<dbReference type="Gene3D" id="1.10.8.20">
    <property type="entry name" value="N-terminal domain of phosphatidylinositol transfer protein sec14p"/>
    <property type="match status" value="1"/>
</dbReference>
<feature type="domain" description="CRAL/TRIO N-terminal" evidence="1">
    <location>
        <begin position="72"/>
        <end position="97"/>
    </location>
</feature>
<dbReference type="InterPro" id="IPR011074">
    <property type="entry name" value="CRAL/TRIO_N_dom"/>
</dbReference>
<dbReference type="EMBL" id="CH954177">
    <property type="protein sequence ID" value="KQS70690.1"/>
    <property type="molecule type" value="Genomic_DNA"/>
</dbReference>
<dbReference type="SMART" id="SM01100">
    <property type="entry name" value="CRAL_TRIO_N"/>
    <property type="match status" value="1"/>
</dbReference>
<keyword evidence="3" id="KW-1185">Reference proteome</keyword>
<reference evidence="2 3" key="2">
    <citation type="journal article" date="2008" name="Bioinformatics">
        <title>Assembly reconciliation.</title>
        <authorList>
            <person name="Zimin A.V."/>
            <person name="Smith D.R."/>
            <person name="Sutton G."/>
            <person name="Yorke J.A."/>
        </authorList>
    </citation>
    <scope>NUCLEOTIDE SEQUENCE [LARGE SCALE GENOMIC DNA]</scope>
    <source>
        <strain evidence="2 3">TSC#14021-0224.01</strain>
    </source>
</reference>
<dbReference type="GO" id="GO:1902936">
    <property type="term" value="F:phosphatidylinositol bisphosphate binding"/>
    <property type="evidence" value="ECO:0007669"/>
    <property type="project" value="TreeGrafter"/>
</dbReference>
<sequence>MGKAECISYDEHQLPYVDLGSARIRMEKEPAPEWALKKAQEELREVPGVKEQAIKDLRELIQNEKYLNLPLDDEYMMMFLRPTHYYPESALKRLKNFYHMKLKYGIACENIIPSQLRNVFEANILNLLPQRDQHGRRLLVLEAGSKKVEAITSALGGPIPRHSIDRTGFDGGALLPNLRRSGDHRYGRAAT</sequence>
<organism evidence="2 3">
    <name type="scientific">Drosophila erecta</name>
    <name type="common">Fruit fly</name>
    <dbReference type="NCBI Taxonomy" id="7220"/>
    <lineage>
        <taxon>Eukaryota</taxon>
        <taxon>Metazoa</taxon>
        <taxon>Ecdysozoa</taxon>
        <taxon>Arthropoda</taxon>
        <taxon>Hexapoda</taxon>
        <taxon>Insecta</taxon>
        <taxon>Pterygota</taxon>
        <taxon>Neoptera</taxon>
        <taxon>Endopterygota</taxon>
        <taxon>Diptera</taxon>
        <taxon>Brachycera</taxon>
        <taxon>Muscomorpha</taxon>
        <taxon>Ephydroidea</taxon>
        <taxon>Drosophilidae</taxon>
        <taxon>Drosophila</taxon>
        <taxon>Sophophora</taxon>
    </lineage>
</organism>
<name>A0A0Q5WMU8_DROER</name>
<dbReference type="GO" id="GO:0016020">
    <property type="term" value="C:membrane"/>
    <property type="evidence" value="ECO:0007669"/>
    <property type="project" value="TreeGrafter"/>
</dbReference>
<reference evidence="2 3" key="1">
    <citation type="journal article" date="2007" name="Nature">
        <title>Evolution of genes and genomes on the Drosophila phylogeny.</title>
        <authorList>
            <consortium name="Drosophila 12 Genomes Consortium"/>
            <person name="Clark A.G."/>
            <person name="Eisen M.B."/>
            <person name="Smith D.R."/>
            <person name="Bergman C.M."/>
            <person name="Oliver B."/>
            <person name="Markow T.A."/>
            <person name="Kaufman T.C."/>
            <person name="Kellis M."/>
            <person name="Gelbart W."/>
            <person name="Iyer V.N."/>
            <person name="Pollard D.A."/>
            <person name="Sackton T.B."/>
            <person name="Larracuente A.M."/>
            <person name="Singh N.D."/>
            <person name="Abad J.P."/>
            <person name="Abt D.N."/>
            <person name="Adryan B."/>
            <person name="Aguade M."/>
            <person name="Akashi H."/>
            <person name="Anderson W.W."/>
            <person name="Aquadro C.F."/>
            <person name="Ardell D.H."/>
            <person name="Arguello R."/>
            <person name="Artieri C.G."/>
            <person name="Barbash D.A."/>
            <person name="Barker D."/>
            <person name="Barsanti P."/>
            <person name="Batterham P."/>
            <person name="Batzoglou S."/>
            <person name="Begun D."/>
            <person name="Bhutkar A."/>
            <person name="Blanco E."/>
            <person name="Bosak S.A."/>
            <person name="Bradley R.K."/>
            <person name="Brand A.D."/>
            <person name="Brent M.R."/>
            <person name="Brooks A.N."/>
            <person name="Brown R.H."/>
            <person name="Butlin R.K."/>
            <person name="Caggese C."/>
            <person name="Calvi B.R."/>
            <person name="Bernardo de Carvalho A."/>
            <person name="Caspi A."/>
            <person name="Castrezana S."/>
            <person name="Celniker S.E."/>
            <person name="Chang J.L."/>
            <person name="Chapple C."/>
            <person name="Chatterji S."/>
            <person name="Chinwalla A."/>
            <person name="Civetta A."/>
            <person name="Clifton S.W."/>
            <person name="Comeron J.M."/>
            <person name="Costello J.C."/>
            <person name="Coyne J.A."/>
            <person name="Daub J."/>
            <person name="David R.G."/>
            <person name="Delcher A.L."/>
            <person name="Delehaunty K."/>
            <person name="Do C.B."/>
            <person name="Ebling H."/>
            <person name="Edwards K."/>
            <person name="Eickbush T."/>
            <person name="Evans J.D."/>
            <person name="Filipski A."/>
            <person name="Findeiss S."/>
            <person name="Freyhult E."/>
            <person name="Fulton L."/>
            <person name="Fulton R."/>
            <person name="Garcia A.C."/>
            <person name="Gardiner A."/>
            <person name="Garfield D.A."/>
            <person name="Garvin B.E."/>
            <person name="Gibson G."/>
            <person name="Gilbert D."/>
            <person name="Gnerre S."/>
            <person name="Godfrey J."/>
            <person name="Good R."/>
            <person name="Gotea V."/>
            <person name="Gravely B."/>
            <person name="Greenberg A.J."/>
            <person name="Griffiths-Jones S."/>
            <person name="Gross S."/>
            <person name="Guigo R."/>
            <person name="Gustafson E.A."/>
            <person name="Haerty W."/>
            <person name="Hahn M.W."/>
            <person name="Halligan D.L."/>
            <person name="Halpern A.L."/>
            <person name="Halter G.M."/>
            <person name="Han M.V."/>
            <person name="Heger A."/>
            <person name="Hillier L."/>
            <person name="Hinrichs A.S."/>
            <person name="Holmes I."/>
            <person name="Hoskins R.A."/>
            <person name="Hubisz M.J."/>
            <person name="Hultmark D."/>
            <person name="Huntley M.A."/>
            <person name="Jaffe D.B."/>
            <person name="Jagadeeshan S."/>
            <person name="Jeck W.R."/>
            <person name="Johnson J."/>
            <person name="Jones C.D."/>
            <person name="Jordan W.C."/>
            <person name="Karpen G.H."/>
            <person name="Kataoka E."/>
            <person name="Keightley P.D."/>
            <person name="Kheradpour P."/>
            <person name="Kirkness E.F."/>
            <person name="Koerich L.B."/>
            <person name="Kristiansen K."/>
            <person name="Kudrna D."/>
            <person name="Kulathinal R.J."/>
            <person name="Kumar S."/>
            <person name="Kwok R."/>
            <person name="Lander E."/>
            <person name="Langley C.H."/>
            <person name="Lapoint R."/>
            <person name="Lazzaro B.P."/>
            <person name="Lee S.J."/>
            <person name="Levesque L."/>
            <person name="Li R."/>
            <person name="Lin C.F."/>
            <person name="Lin M.F."/>
            <person name="Lindblad-Toh K."/>
            <person name="Llopart A."/>
            <person name="Long M."/>
            <person name="Low L."/>
            <person name="Lozovsky E."/>
            <person name="Lu J."/>
            <person name="Luo M."/>
            <person name="Machado C.A."/>
            <person name="Makalowski W."/>
            <person name="Marzo M."/>
            <person name="Matsuda M."/>
            <person name="Matzkin L."/>
            <person name="McAllister B."/>
            <person name="McBride C.S."/>
            <person name="McKernan B."/>
            <person name="McKernan K."/>
            <person name="Mendez-Lago M."/>
            <person name="Minx P."/>
            <person name="Mollenhauer M.U."/>
            <person name="Montooth K."/>
            <person name="Mount S.M."/>
            <person name="Mu X."/>
            <person name="Myers E."/>
            <person name="Negre B."/>
            <person name="Newfeld S."/>
            <person name="Nielsen R."/>
            <person name="Noor M.A."/>
            <person name="O'Grady P."/>
            <person name="Pachter L."/>
            <person name="Papaceit M."/>
            <person name="Parisi M.J."/>
            <person name="Parisi M."/>
            <person name="Parts L."/>
            <person name="Pedersen J.S."/>
            <person name="Pesole G."/>
            <person name="Phillippy A.M."/>
            <person name="Ponting C.P."/>
            <person name="Pop M."/>
            <person name="Porcelli D."/>
            <person name="Powell J.R."/>
            <person name="Prohaska S."/>
            <person name="Pruitt K."/>
            <person name="Puig M."/>
            <person name="Quesneville H."/>
            <person name="Ram K.R."/>
            <person name="Rand D."/>
            <person name="Rasmussen M.D."/>
            <person name="Reed L.K."/>
            <person name="Reenan R."/>
            <person name="Reily A."/>
            <person name="Remington K.A."/>
            <person name="Rieger T.T."/>
            <person name="Ritchie M.G."/>
            <person name="Robin C."/>
            <person name="Rogers Y.H."/>
            <person name="Rohde C."/>
            <person name="Rozas J."/>
            <person name="Rubenfield M.J."/>
            <person name="Ruiz A."/>
            <person name="Russo S."/>
            <person name="Salzberg S.L."/>
            <person name="Sanchez-Gracia A."/>
            <person name="Saranga D.J."/>
            <person name="Sato H."/>
            <person name="Schaeffer S.W."/>
            <person name="Schatz M.C."/>
            <person name="Schlenke T."/>
            <person name="Schwartz R."/>
            <person name="Segarra C."/>
            <person name="Singh R.S."/>
            <person name="Sirot L."/>
            <person name="Sirota M."/>
            <person name="Sisneros N.B."/>
            <person name="Smith C.D."/>
            <person name="Smith T.F."/>
            <person name="Spieth J."/>
            <person name="Stage D.E."/>
            <person name="Stark A."/>
            <person name="Stephan W."/>
            <person name="Strausberg R.L."/>
            <person name="Strempel S."/>
            <person name="Sturgill D."/>
            <person name="Sutton G."/>
            <person name="Sutton G.G."/>
            <person name="Tao W."/>
            <person name="Teichmann S."/>
            <person name="Tobari Y.N."/>
            <person name="Tomimura Y."/>
            <person name="Tsolas J.M."/>
            <person name="Valente V.L."/>
            <person name="Venter E."/>
            <person name="Venter J.C."/>
            <person name="Vicario S."/>
            <person name="Vieira F.G."/>
            <person name="Vilella A.J."/>
            <person name="Villasante A."/>
            <person name="Walenz B."/>
            <person name="Wang J."/>
            <person name="Wasserman M."/>
            <person name="Watts T."/>
            <person name="Wilson D."/>
            <person name="Wilson R.K."/>
            <person name="Wing R.A."/>
            <person name="Wolfner M.F."/>
            <person name="Wong A."/>
            <person name="Wong G.K."/>
            <person name="Wu C.I."/>
            <person name="Wu G."/>
            <person name="Yamamoto D."/>
            <person name="Yang H.P."/>
            <person name="Yang S.P."/>
            <person name="Yorke J.A."/>
            <person name="Yoshida K."/>
            <person name="Zdobnov E."/>
            <person name="Zhang P."/>
            <person name="Zhang Y."/>
            <person name="Zimin A.V."/>
            <person name="Baldwin J."/>
            <person name="Abdouelleil A."/>
            <person name="Abdulkadir J."/>
            <person name="Abebe A."/>
            <person name="Abera B."/>
            <person name="Abreu J."/>
            <person name="Acer S.C."/>
            <person name="Aftuck L."/>
            <person name="Alexander A."/>
            <person name="An P."/>
            <person name="Anderson E."/>
            <person name="Anderson S."/>
            <person name="Arachi H."/>
            <person name="Azer M."/>
            <person name="Bachantsang P."/>
            <person name="Barry A."/>
            <person name="Bayul T."/>
            <person name="Berlin A."/>
            <person name="Bessette D."/>
            <person name="Bloom T."/>
            <person name="Blye J."/>
            <person name="Boguslavskiy L."/>
            <person name="Bonnet C."/>
            <person name="Boukhgalter B."/>
            <person name="Bourzgui I."/>
            <person name="Brown A."/>
            <person name="Cahill P."/>
            <person name="Channer S."/>
            <person name="Cheshatsang Y."/>
            <person name="Chuda L."/>
            <person name="Citroen M."/>
            <person name="Collymore A."/>
            <person name="Cooke P."/>
            <person name="Costello M."/>
            <person name="D'Aco K."/>
            <person name="Daza R."/>
            <person name="De Haan G."/>
            <person name="DeGray S."/>
            <person name="DeMaso C."/>
            <person name="Dhargay N."/>
            <person name="Dooley K."/>
            <person name="Dooley E."/>
            <person name="Doricent M."/>
            <person name="Dorje P."/>
            <person name="Dorjee K."/>
            <person name="Dupes A."/>
            <person name="Elong R."/>
            <person name="Falk J."/>
            <person name="Farina A."/>
            <person name="Faro S."/>
            <person name="Ferguson D."/>
            <person name="Fisher S."/>
            <person name="Foley C.D."/>
            <person name="Franke A."/>
            <person name="Friedrich D."/>
            <person name="Gadbois L."/>
            <person name="Gearin G."/>
            <person name="Gearin C.R."/>
            <person name="Giannoukos G."/>
            <person name="Goode T."/>
            <person name="Graham J."/>
            <person name="Grandbois E."/>
            <person name="Grewal S."/>
            <person name="Gyaltsen K."/>
            <person name="Hafez N."/>
            <person name="Hagos B."/>
            <person name="Hall J."/>
            <person name="Henson C."/>
            <person name="Hollinger A."/>
            <person name="Honan T."/>
            <person name="Huard M.D."/>
            <person name="Hughes L."/>
            <person name="Hurhula B."/>
            <person name="Husby M.E."/>
            <person name="Kamat A."/>
            <person name="Kanga B."/>
            <person name="Kashin S."/>
            <person name="Khazanovich D."/>
            <person name="Kisner P."/>
            <person name="Lance K."/>
            <person name="Lara M."/>
            <person name="Lee W."/>
            <person name="Lennon N."/>
            <person name="Letendre F."/>
            <person name="LeVine R."/>
            <person name="Lipovsky A."/>
            <person name="Liu X."/>
            <person name="Liu J."/>
            <person name="Liu S."/>
            <person name="Lokyitsang T."/>
            <person name="Lokyitsang Y."/>
            <person name="Lubonja R."/>
            <person name="Lui A."/>
            <person name="MacDonald P."/>
            <person name="Magnisalis V."/>
            <person name="Maru K."/>
            <person name="Matthews C."/>
            <person name="McCusker W."/>
            <person name="McDonough S."/>
            <person name="Mehta T."/>
            <person name="Meldrim J."/>
            <person name="Meneus L."/>
            <person name="Mihai O."/>
            <person name="Mihalev A."/>
            <person name="Mihova T."/>
            <person name="Mittelman R."/>
            <person name="Mlenga V."/>
            <person name="Montmayeur A."/>
            <person name="Mulrain L."/>
            <person name="Navidi A."/>
            <person name="Naylor J."/>
            <person name="Negash T."/>
            <person name="Nguyen T."/>
            <person name="Nguyen N."/>
            <person name="Nicol R."/>
            <person name="Norbu C."/>
            <person name="Norbu N."/>
            <person name="Novod N."/>
            <person name="O'Neill B."/>
            <person name="Osman S."/>
            <person name="Markiewicz E."/>
            <person name="Oyono O.L."/>
            <person name="Patti C."/>
            <person name="Phunkhang P."/>
            <person name="Pierre F."/>
            <person name="Priest M."/>
            <person name="Raghuraman S."/>
            <person name="Rege F."/>
            <person name="Reyes R."/>
            <person name="Rise C."/>
            <person name="Rogov P."/>
            <person name="Ross K."/>
            <person name="Ryan E."/>
            <person name="Settipalli S."/>
            <person name="Shea T."/>
            <person name="Sherpa N."/>
            <person name="Shi L."/>
            <person name="Shih D."/>
            <person name="Sparrow T."/>
            <person name="Spaulding J."/>
            <person name="Stalker J."/>
            <person name="Stange-Thomann N."/>
            <person name="Stavropoulos S."/>
            <person name="Stone C."/>
            <person name="Strader C."/>
            <person name="Tesfaye S."/>
            <person name="Thomson T."/>
            <person name="Thoulutsang Y."/>
            <person name="Thoulutsang D."/>
            <person name="Topham K."/>
            <person name="Topping I."/>
            <person name="Tsamla T."/>
            <person name="Vassiliev H."/>
            <person name="Vo A."/>
            <person name="Wangchuk T."/>
            <person name="Wangdi T."/>
            <person name="Weiand M."/>
            <person name="Wilkinson J."/>
            <person name="Wilson A."/>
            <person name="Yadav S."/>
            <person name="Young G."/>
            <person name="Yu Q."/>
            <person name="Zembek L."/>
            <person name="Zhong D."/>
            <person name="Zimmer A."/>
            <person name="Zwirko Z."/>
            <person name="Jaffe D.B."/>
            <person name="Alvarez P."/>
            <person name="Brockman W."/>
            <person name="Butler J."/>
            <person name="Chin C."/>
            <person name="Gnerre S."/>
            <person name="Grabherr M."/>
            <person name="Kleber M."/>
            <person name="Mauceli E."/>
            <person name="MacCallum I."/>
        </authorList>
    </citation>
    <scope>NUCLEOTIDE SEQUENCE [LARGE SCALE GENOMIC DNA]</scope>
    <source>
        <strain evidence="2 3">TSC#14021-0224.01</strain>
    </source>
</reference>
<dbReference type="OrthoDB" id="75724at2759"/>
<dbReference type="AlphaFoldDB" id="A0A0Q5WMU8"/>
<dbReference type="PANTHER" id="PTHR10174">
    <property type="entry name" value="ALPHA-TOCOPHEROL TRANSFER PROTEIN-RELATED"/>
    <property type="match status" value="1"/>
</dbReference>
<evidence type="ECO:0000313" key="2">
    <source>
        <dbReference type="EMBL" id="KQS70690.1"/>
    </source>
</evidence>
<gene>
    <name evidence="2" type="primary">Dere\GG10481</name>
    <name evidence="2" type="synonym">dere_GLEANR_10402</name>
    <name evidence="2" type="synonym">GG10481</name>
    <name evidence="2" type="ORF">Dere_GG10481</name>
</gene>
<dbReference type="Proteomes" id="UP000008711">
    <property type="component" value="Unassembled WGS sequence"/>
</dbReference>
<proteinExistence type="predicted"/>
<protein>
    <submittedName>
        <fullName evidence="2">Uncharacterized protein, isoform B</fullName>
    </submittedName>
</protein>
<dbReference type="SUPFAM" id="SSF46938">
    <property type="entry name" value="CRAL/TRIO N-terminal domain"/>
    <property type="match status" value="1"/>
</dbReference>
<dbReference type="PANTHER" id="PTHR10174:SF38">
    <property type="entry name" value="HL01515P"/>
    <property type="match status" value="1"/>
</dbReference>
<evidence type="ECO:0000259" key="1">
    <source>
        <dbReference type="SMART" id="SM01100"/>
    </source>
</evidence>
<evidence type="ECO:0000313" key="3">
    <source>
        <dbReference type="Proteomes" id="UP000008711"/>
    </source>
</evidence>
<dbReference type="InterPro" id="IPR036273">
    <property type="entry name" value="CRAL/TRIO_N_dom_sf"/>
</dbReference>
<accession>A0A0Q5WMU8</accession>